<feature type="domain" description="TASOR PIN" evidence="3">
    <location>
        <begin position="547"/>
        <end position="612"/>
    </location>
</feature>
<evidence type="ECO:0000259" key="2">
    <source>
        <dbReference type="Pfam" id="PF23314"/>
    </source>
</evidence>
<dbReference type="AlphaFoldDB" id="Q4RSE4"/>
<name>Q4RSE4_TETNG</name>
<dbReference type="PANTHER" id="PTHR16207">
    <property type="entry name" value="SET DOMAIN-CONTAINING PROTEIN"/>
    <property type="match status" value="1"/>
</dbReference>
<sequence>MFLCFTGVYLSRYSDRLDQHPWSHAFSSVSANTSSFLAFQRTQCYLYEFLGDGSDETVQCPSAACLYAIVSFLYIDPKLTLITAEYKRSTVVNVDRVISLSNLRRVLPKAIFQTRFSSEVFLDGLYYSLCELVSSEVEQANTLNLLLQEIKAKDVSYRNVYSSEMIRKANNIGSTHDNLLRQIKRRDTSELKRVVQIIGKEPRKCSETDEKHVDASSRPSVDHSDGALLDDAFCRGPQASLRCTIFNSSRKRSSTFLEQMSKRCLQEDLTQASVEEECLIFSEQMKQVLKRSKEKSIHGRTPDTRGNLHLFRSSFAAARCSLQGQEGDPPSFVGLKITVDVSERTSQTDTKEEEMSTSVKHAGVSGVRAGRARLDTGRTDDGRKGPVRQKDVRTDSGHPKTEPGHLSNACVKQESFPKKTKLDGKSCSKTKYRFYILATSDDPCFEKTKVQLEAQGHTAVQPSEFFLTEEASSTLLIILRNEDIAEHICEVWLSVPYLLSLKKCPGVQFAGIDEPDDVVNQIHQELFVRGGFIMFDRAALESLRLRTLSGEAREKKNFISWCQEAGILEVLPYHECDRLSRDQPDYLACLVRLQVQNVSARYPIFITGETNTTLIEPCHKERIFPNV</sequence>
<feature type="compositionally biased region" description="Basic and acidic residues" evidence="1">
    <location>
        <begin position="372"/>
        <end position="403"/>
    </location>
</feature>
<feature type="region of interest" description="Disordered" evidence="1">
    <location>
        <begin position="343"/>
        <end position="408"/>
    </location>
</feature>
<evidence type="ECO:0000313" key="4">
    <source>
        <dbReference type="EMBL" id="CAG08688.1"/>
    </source>
</evidence>
<dbReference type="OrthoDB" id="5960959at2759"/>
<reference evidence="4" key="1">
    <citation type="journal article" date="2004" name="Nature">
        <title>Genome duplication in the teleost fish Tetraodon nigroviridis reveals the early vertebrate proto-karyotype.</title>
        <authorList>
            <person name="Jaillon O."/>
            <person name="Aury J.-M."/>
            <person name="Brunet F."/>
            <person name="Petit J.-L."/>
            <person name="Stange-Thomann N."/>
            <person name="Mauceli E."/>
            <person name="Bouneau L."/>
            <person name="Fischer C."/>
            <person name="Ozouf-Costaz C."/>
            <person name="Bernot A."/>
            <person name="Nicaud S."/>
            <person name="Jaffe D."/>
            <person name="Fisher S."/>
            <person name="Lutfalla G."/>
            <person name="Dossat C."/>
            <person name="Segurens B."/>
            <person name="Dasilva C."/>
            <person name="Salanoubat M."/>
            <person name="Levy M."/>
            <person name="Boudet N."/>
            <person name="Castellano S."/>
            <person name="Anthouard V."/>
            <person name="Jubin C."/>
            <person name="Castelli V."/>
            <person name="Katinka M."/>
            <person name="Vacherie B."/>
            <person name="Biemont C."/>
            <person name="Skalli Z."/>
            <person name="Cattolico L."/>
            <person name="Poulain J."/>
            <person name="De Berardinis V."/>
            <person name="Cruaud C."/>
            <person name="Duprat S."/>
            <person name="Brottier P."/>
            <person name="Coutanceau J.-P."/>
            <person name="Gouzy J."/>
            <person name="Parra G."/>
            <person name="Lardier G."/>
            <person name="Chapple C."/>
            <person name="McKernan K.J."/>
            <person name="McEwan P."/>
            <person name="Bosak S."/>
            <person name="Kellis M."/>
            <person name="Volff J.-N."/>
            <person name="Guigo R."/>
            <person name="Zody M.C."/>
            <person name="Mesirov J."/>
            <person name="Lindblad-Toh K."/>
            <person name="Birren B."/>
            <person name="Nusbaum C."/>
            <person name="Kahn D."/>
            <person name="Robinson-Rechavi M."/>
            <person name="Laudet V."/>
            <person name="Schachter V."/>
            <person name="Quetier F."/>
            <person name="Saurin W."/>
            <person name="Scarpelli C."/>
            <person name="Wincker P."/>
            <person name="Lander E.S."/>
            <person name="Weissenbach J."/>
            <person name="Roest Crollius H."/>
        </authorList>
    </citation>
    <scope>NUCLEOTIDE SEQUENCE [LARGE SCALE GENOMIC DNA]</scope>
</reference>
<feature type="domain" description="TASOR alpha/beta" evidence="2">
    <location>
        <begin position="429"/>
        <end position="527"/>
    </location>
</feature>
<organism evidence="4">
    <name type="scientific">Tetraodon nigroviridis</name>
    <name type="common">Spotted green pufferfish</name>
    <name type="synonym">Chelonodon nigroviridis</name>
    <dbReference type="NCBI Taxonomy" id="99883"/>
    <lineage>
        <taxon>Eukaryota</taxon>
        <taxon>Metazoa</taxon>
        <taxon>Chordata</taxon>
        <taxon>Craniata</taxon>
        <taxon>Vertebrata</taxon>
        <taxon>Euteleostomi</taxon>
        <taxon>Actinopterygii</taxon>
        <taxon>Neopterygii</taxon>
        <taxon>Teleostei</taxon>
        <taxon>Neoteleostei</taxon>
        <taxon>Acanthomorphata</taxon>
        <taxon>Eupercaria</taxon>
        <taxon>Tetraodontiformes</taxon>
        <taxon>Tetradontoidea</taxon>
        <taxon>Tetraodontidae</taxon>
        <taxon>Tetraodon</taxon>
    </lineage>
</organism>
<accession>Q4RSE4</accession>
<dbReference type="GO" id="GO:0005654">
    <property type="term" value="C:nucleoplasm"/>
    <property type="evidence" value="ECO:0007669"/>
    <property type="project" value="TreeGrafter"/>
</dbReference>
<dbReference type="Pfam" id="PF23314">
    <property type="entry name" value="TASOR_alpha-beta"/>
    <property type="match status" value="1"/>
</dbReference>
<comment type="caution">
    <text evidence="4">The sequence shown here is derived from an EMBL/GenBank/DDBJ whole genome shotgun (WGS) entry which is preliminary data.</text>
</comment>
<dbReference type="KEGG" id="tng:GSTEN00029734G001"/>
<protein>
    <submittedName>
        <fullName evidence="4">(spotted green pufferfish) hypothetical protein</fullName>
    </submittedName>
</protein>
<dbReference type="PANTHER" id="PTHR16207:SF10">
    <property type="entry name" value="PROTEIN TASOR 2"/>
    <property type="match status" value="1"/>
</dbReference>
<dbReference type="EMBL" id="CAAE01015000">
    <property type="protein sequence ID" value="CAG08688.1"/>
    <property type="molecule type" value="Genomic_DNA"/>
</dbReference>
<proteinExistence type="predicted"/>
<dbReference type="InterPro" id="IPR056243">
    <property type="entry name" value="TASOR_ab_dom"/>
</dbReference>
<dbReference type="GO" id="GO:0045814">
    <property type="term" value="P:negative regulation of gene expression, epigenetic"/>
    <property type="evidence" value="ECO:0007669"/>
    <property type="project" value="InterPro"/>
</dbReference>
<dbReference type="InterPro" id="IPR056242">
    <property type="entry name" value="PIN_TASOR"/>
</dbReference>
<evidence type="ECO:0000256" key="1">
    <source>
        <dbReference type="SAM" id="MobiDB-lite"/>
    </source>
</evidence>
<evidence type="ECO:0000259" key="3">
    <source>
        <dbReference type="Pfam" id="PF24630"/>
    </source>
</evidence>
<reference evidence="4" key="2">
    <citation type="submission" date="2004-02" db="EMBL/GenBank/DDBJ databases">
        <authorList>
            <consortium name="Genoscope"/>
            <consortium name="Whitehead Institute Centre for Genome Research"/>
        </authorList>
    </citation>
    <scope>NUCLEOTIDE SEQUENCE</scope>
</reference>
<dbReference type="InterPro" id="IPR046432">
    <property type="entry name" value="TASOR"/>
</dbReference>
<dbReference type="Pfam" id="PF24630">
    <property type="entry name" value="PIN_TASOR"/>
    <property type="match status" value="1"/>
</dbReference>
<gene>
    <name evidence="4" type="ORF">GSTENG00029734001</name>
</gene>